<accession>A0A941EN56</accession>
<dbReference type="EMBL" id="JAGSOH010000144">
    <property type="protein sequence ID" value="MBR7830614.1"/>
    <property type="molecule type" value="Genomic_DNA"/>
</dbReference>
<gene>
    <name evidence="2" type="ORF">KDK95_30210</name>
</gene>
<dbReference type="Proteomes" id="UP000676325">
    <property type="component" value="Unassembled WGS sequence"/>
</dbReference>
<evidence type="ECO:0000256" key="1">
    <source>
        <dbReference type="SAM" id="MobiDB-lite"/>
    </source>
</evidence>
<dbReference type="InterPro" id="IPR046250">
    <property type="entry name" value="DUF6283"/>
</dbReference>
<evidence type="ECO:0000313" key="2">
    <source>
        <dbReference type="EMBL" id="MBR7830614.1"/>
    </source>
</evidence>
<keyword evidence="3" id="KW-1185">Reference proteome</keyword>
<proteinExistence type="predicted"/>
<dbReference type="Pfam" id="PF19800">
    <property type="entry name" value="DUF6283"/>
    <property type="match status" value="1"/>
</dbReference>
<dbReference type="RefSeq" id="WP_212521738.1">
    <property type="nucleotide sequence ID" value="NZ_JAGSOH010000144.1"/>
</dbReference>
<sequence>MTRGTEPDPASPDGGPPLDYRRRPCTECPWRRDADLGKFTDSDFAKLEATNGIPGTEAPPSAAAMSCHLDQPDTAHPLRLCAGWLAVIGYHHLAIRLHVIANRLPPAALTADADWPALYDDLAEMKRHRPNRSQDLSTMRSSASQA</sequence>
<reference evidence="2" key="1">
    <citation type="submission" date="2021-04" db="EMBL/GenBank/DDBJ databases">
        <title>Genome based classification of Actinospica acidithermotolerans sp. nov., an actinobacterium isolated from an Indonesian hot spring.</title>
        <authorList>
            <person name="Kusuma A.B."/>
            <person name="Putra K.E."/>
            <person name="Nafisah S."/>
            <person name="Loh J."/>
            <person name="Nouioui I."/>
            <person name="Goodfellow M."/>
        </authorList>
    </citation>
    <scope>NUCLEOTIDE SEQUENCE</scope>
    <source>
        <strain evidence="2">MGRD01-02</strain>
    </source>
</reference>
<name>A0A941EN56_9ACTN</name>
<organism evidence="2 3">
    <name type="scientific">Actinospica acidithermotolerans</name>
    <dbReference type="NCBI Taxonomy" id="2828514"/>
    <lineage>
        <taxon>Bacteria</taxon>
        <taxon>Bacillati</taxon>
        <taxon>Actinomycetota</taxon>
        <taxon>Actinomycetes</taxon>
        <taxon>Catenulisporales</taxon>
        <taxon>Actinospicaceae</taxon>
        <taxon>Actinospica</taxon>
    </lineage>
</organism>
<dbReference type="AlphaFoldDB" id="A0A941EN56"/>
<evidence type="ECO:0000313" key="3">
    <source>
        <dbReference type="Proteomes" id="UP000676325"/>
    </source>
</evidence>
<protein>
    <submittedName>
        <fullName evidence="2">Uncharacterized protein</fullName>
    </submittedName>
</protein>
<feature type="region of interest" description="Disordered" evidence="1">
    <location>
        <begin position="1"/>
        <end position="24"/>
    </location>
</feature>
<comment type="caution">
    <text evidence="2">The sequence shown here is derived from an EMBL/GenBank/DDBJ whole genome shotgun (WGS) entry which is preliminary data.</text>
</comment>